<reference evidence="1 2" key="1">
    <citation type="submission" date="2019-09" db="EMBL/GenBank/DDBJ databases">
        <title>Chitinophaga ginsengihumi sp. nov., isolated from soil of ginseng rhizosphere.</title>
        <authorList>
            <person name="Lee J."/>
        </authorList>
    </citation>
    <scope>NUCLEOTIDE SEQUENCE [LARGE SCALE GENOMIC DNA]</scope>
    <source>
        <strain evidence="1 2">BN140078</strain>
    </source>
</reference>
<accession>A0A5B2VLF3</accession>
<keyword evidence="2" id="KW-1185">Reference proteome</keyword>
<gene>
    <name evidence="1" type="ORF">F0L74_26185</name>
</gene>
<sequence>MRSFLQRLHFPFYWYMNPFIRAIARLGELCSRTVTRPQITAGWWMSVRMVFLLFLLSPVALHAQHFGGNPPSLKWRQINTDTVRIIFPAGLEMQGQRVANIVHYLNHNTRNSIGNRQQKVDIVLQNQTLESNGYVMLGPFRSEFYLSPPPSSLELGSLKWEEQLALHEYRHVLQNMNFRQGISKVFSILGGQLGQAAVTNIAVPNWFWEGDAVTMETALSHQGRGRLPAFFDGFRGLMLDQRNYSYMKIRNGSYRDYVPDHYELGYLMSVYGRNHYGQTFWRDVTTDAVRFRGVFYPLSQSIKRRTGQNITGFYNATMQEYESYWKENATRPEITPATPLQAPAKVVTNYRYVYNAGPGQWIALKSSYQRIPAFYLVDSTGKEELITRPGGGFDDFFSYRNGRILWTEARYDPRWIWKDYSVIKLYDRASGHTSTITHHTKYFSPDISSDGQYIVAAFTSPQQQYGLHVLNAHTGAITKALPNPENWYYTYPRFSANEQEVISPVRNAHGQMALIQQNISTGAVTFLTPFSFNVMGAPVLANDTAYFSGSWKDVNNIYALPLASKQLFQVTDRPNSALHAAIDPQQQQLVFSEFTAGGYKLYRAPLQAGRWLPVDTAANAHSAWLRPDLKEGEDVLTIAPHHDYPVKKYPLFSHPFNLHIWVPTFDDPDYSLTLYGNNILNTTSTAIGYTYNRNEGSSALGADFLFGGWFPYLTAGVDYTFDRSALTQNRRRLYWNELDWHGGIQVPLLFSSGKYGRSLSLASTYHYLKTFPQGFKFVDDGIQYLNNTLVFNNQRIKALQNIYSHFGQYLYLQYTHSIGNVPAEQFYGRFDLYLPGLFPNHSLVLQGAYQQRDTMFRYSFSDNFVYARGYNEPFYSRIYKLGANYHFPIAYPDWGFAQLLYLLRLRGNVFYDYSRAYDFRNQAYTTYASTGGELFFDTKVGNTIPFSFGVRFSHLLDQDPAGAARNRVDFILPLQQLFSY</sequence>
<dbReference type="Gene3D" id="2.120.10.30">
    <property type="entry name" value="TolB, C-terminal domain"/>
    <property type="match status" value="1"/>
</dbReference>
<dbReference type="RefSeq" id="WP_149840862.1">
    <property type="nucleotide sequence ID" value="NZ_VUOC01000004.1"/>
</dbReference>
<evidence type="ECO:0000313" key="1">
    <source>
        <dbReference type="EMBL" id="KAA2239684.1"/>
    </source>
</evidence>
<dbReference type="InterPro" id="IPR011042">
    <property type="entry name" value="6-blade_b-propeller_TolB-like"/>
</dbReference>
<protein>
    <submittedName>
        <fullName evidence="1">Uncharacterized protein</fullName>
    </submittedName>
</protein>
<organism evidence="1 2">
    <name type="scientific">Chitinophaga agrisoli</name>
    <dbReference type="NCBI Taxonomy" id="2607653"/>
    <lineage>
        <taxon>Bacteria</taxon>
        <taxon>Pseudomonadati</taxon>
        <taxon>Bacteroidota</taxon>
        <taxon>Chitinophagia</taxon>
        <taxon>Chitinophagales</taxon>
        <taxon>Chitinophagaceae</taxon>
        <taxon>Chitinophaga</taxon>
    </lineage>
</organism>
<dbReference type="Proteomes" id="UP000324611">
    <property type="component" value="Unassembled WGS sequence"/>
</dbReference>
<reference evidence="1 2" key="2">
    <citation type="submission" date="2019-09" db="EMBL/GenBank/DDBJ databases">
        <authorList>
            <person name="Jin C."/>
        </authorList>
    </citation>
    <scope>NUCLEOTIDE SEQUENCE [LARGE SCALE GENOMIC DNA]</scope>
    <source>
        <strain evidence="1 2">BN140078</strain>
    </source>
</reference>
<name>A0A5B2VLF3_9BACT</name>
<evidence type="ECO:0000313" key="2">
    <source>
        <dbReference type="Proteomes" id="UP000324611"/>
    </source>
</evidence>
<comment type="caution">
    <text evidence="1">The sequence shown here is derived from an EMBL/GenBank/DDBJ whole genome shotgun (WGS) entry which is preliminary data.</text>
</comment>
<proteinExistence type="predicted"/>
<dbReference type="EMBL" id="VUOC01000004">
    <property type="protein sequence ID" value="KAA2239684.1"/>
    <property type="molecule type" value="Genomic_DNA"/>
</dbReference>
<dbReference type="SUPFAM" id="SSF82171">
    <property type="entry name" value="DPP6 N-terminal domain-like"/>
    <property type="match status" value="1"/>
</dbReference>
<dbReference type="AlphaFoldDB" id="A0A5B2VLF3"/>